<comment type="similarity">
    <text evidence="7">Belongs to the RNase HII family.</text>
</comment>
<dbReference type="SUPFAM" id="SSF53098">
    <property type="entry name" value="Ribonuclease H-like"/>
    <property type="match status" value="1"/>
</dbReference>
<protein>
    <recommendedName>
        <fullName evidence="7">Ribonuclease</fullName>
        <ecNumber evidence="7">3.1.26.4</ecNumber>
    </recommendedName>
</protein>
<gene>
    <name evidence="9" type="primary">At2g25100_1</name>
    <name evidence="9" type="ORF">Zm00014a_024697</name>
</gene>
<evidence type="ECO:0000256" key="3">
    <source>
        <dbReference type="ARBA" id="ARBA00022723"/>
    </source>
</evidence>
<evidence type="ECO:0000313" key="10">
    <source>
        <dbReference type="Proteomes" id="UP000251960"/>
    </source>
</evidence>
<dbReference type="Pfam" id="PF01351">
    <property type="entry name" value="RNase_HII"/>
    <property type="match status" value="1"/>
</dbReference>
<feature type="domain" description="RNase H type-2" evidence="8">
    <location>
        <begin position="1"/>
        <end position="130"/>
    </location>
</feature>
<dbReference type="Proteomes" id="UP000251960">
    <property type="component" value="Chromosome 10"/>
</dbReference>
<dbReference type="InterPro" id="IPR036397">
    <property type="entry name" value="RNaseH_sf"/>
</dbReference>
<dbReference type="PANTHER" id="PTHR10954">
    <property type="entry name" value="RIBONUCLEASE H2 SUBUNIT A"/>
    <property type="match status" value="1"/>
</dbReference>
<evidence type="ECO:0000256" key="1">
    <source>
        <dbReference type="ARBA" id="ARBA00000077"/>
    </source>
</evidence>
<accession>A0A3L6GBA1</accession>
<dbReference type="Gene3D" id="3.30.420.10">
    <property type="entry name" value="Ribonuclease H-like superfamily/Ribonuclease H"/>
    <property type="match status" value="1"/>
</dbReference>
<dbReference type="GO" id="GO:0046872">
    <property type="term" value="F:metal ion binding"/>
    <property type="evidence" value="ECO:0007669"/>
    <property type="project" value="UniProtKB-KW"/>
</dbReference>
<evidence type="ECO:0000256" key="4">
    <source>
        <dbReference type="ARBA" id="ARBA00022759"/>
    </source>
</evidence>
<dbReference type="InterPro" id="IPR001352">
    <property type="entry name" value="RNase_HII/HIII"/>
</dbReference>
<keyword evidence="2 7" id="KW-0540">Nuclease</keyword>
<dbReference type="EC" id="3.1.26.4" evidence="7"/>
<keyword evidence="5 7" id="KW-0378">Hydrolase</keyword>
<evidence type="ECO:0000256" key="5">
    <source>
        <dbReference type="ARBA" id="ARBA00022801"/>
    </source>
</evidence>
<dbReference type="EMBL" id="NCVQ01000002">
    <property type="protein sequence ID" value="PWZ44335.1"/>
    <property type="molecule type" value="Genomic_DNA"/>
</dbReference>
<name>A0A3L6GBA1_MAIZE</name>
<comment type="caution">
    <text evidence="9">The sequence shown here is derived from an EMBL/GenBank/DDBJ whole genome shotgun (WGS) entry which is preliminary data.</text>
</comment>
<sequence>MDSKTLKEEQREELFESLKVNSSIRWEVDVIRPKDLSAKMLKKSHCFRSKVNLNEISHNSAMGLVRKVLDMGVLLAEAYIDTVGDLKKYRIKLTEKFTGFKFVVAKKVDSLYTVVSGASIVAKVTRDRAL</sequence>
<comment type="function">
    <text evidence="7">Endonuclease that specifically degrades the RNA of RNA-DNA hybrids.</text>
</comment>
<reference evidence="9 10" key="1">
    <citation type="journal article" date="2018" name="Nat. Genet.">
        <title>Extensive intraspecific gene order and gene structural variations between Mo17 and other maize genomes.</title>
        <authorList>
            <person name="Sun S."/>
            <person name="Zhou Y."/>
            <person name="Chen J."/>
            <person name="Shi J."/>
            <person name="Zhao H."/>
            <person name="Zhao H."/>
            <person name="Song W."/>
            <person name="Zhang M."/>
            <person name="Cui Y."/>
            <person name="Dong X."/>
            <person name="Liu H."/>
            <person name="Ma X."/>
            <person name="Jiao Y."/>
            <person name="Wang B."/>
            <person name="Wei X."/>
            <person name="Stein J.C."/>
            <person name="Glaubitz J.C."/>
            <person name="Lu F."/>
            <person name="Yu G."/>
            <person name="Liang C."/>
            <person name="Fengler K."/>
            <person name="Li B."/>
            <person name="Rafalski A."/>
            <person name="Schnable P.S."/>
            <person name="Ware D.H."/>
            <person name="Buckler E.S."/>
            <person name="Lai J."/>
        </authorList>
    </citation>
    <scope>NUCLEOTIDE SEQUENCE [LARGE SCALE GENOMIC DNA]</scope>
    <source>
        <strain evidence="10">cv. Missouri 17</strain>
        <tissue evidence="9">Seedling</tissue>
    </source>
</reference>
<keyword evidence="3" id="KW-0479">Metal-binding</keyword>
<dbReference type="GO" id="GO:0004523">
    <property type="term" value="F:RNA-DNA hybrid ribonuclease activity"/>
    <property type="evidence" value="ECO:0007669"/>
    <property type="project" value="UniProtKB-EC"/>
</dbReference>
<dbReference type="InterPro" id="IPR024567">
    <property type="entry name" value="RNase_HII/HIII_dom"/>
</dbReference>
<evidence type="ECO:0000259" key="8">
    <source>
        <dbReference type="PROSITE" id="PS51975"/>
    </source>
</evidence>
<comment type="caution">
    <text evidence="6">Lacks conserved residue(s) required for the propagation of feature annotation.</text>
</comment>
<organism evidence="9 10">
    <name type="scientific">Zea mays</name>
    <name type="common">Maize</name>
    <dbReference type="NCBI Taxonomy" id="4577"/>
    <lineage>
        <taxon>Eukaryota</taxon>
        <taxon>Viridiplantae</taxon>
        <taxon>Streptophyta</taxon>
        <taxon>Embryophyta</taxon>
        <taxon>Tracheophyta</taxon>
        <taxon>Spermatophyta</taxon>
        <taxon>Magnoliopsida</taxon>
        <taxon>Liliopsida</taxon>
        <taxon>Poales</taxon>
        <taxon>Poaceae</taxon>
        <taxon>PACMAD clade</taxon>
        <taxon>Panicoideae</taxon>
        <taxon>Andropogonodae</taxon>
        <taxon>Andropogoneae</taxon>
        <taxon>Tripsacinae</taxon>
        <taxon>Zea</taxon>
    </lineage>
</organism>
<comment type="catalytic activity">
    <reaction evidence="1 7">
        <text>Endonucleolytic cleavage to 5'-phosphomonoester.</text>
        <dbReference type="EC" id="3.1.26.4"/>
    </reaction>
</comment>
<dbReference type="PROSITE" id="PS51975">
    <property type="entry name" value="RNASE_H_2"/>
    <property type="match status" value="1"/>
</dbReference>
<dbReference type="GO" id="GO:0003723">
    <property type="term" value="F:RNA binding"/>
    <property type="evidence" value="ECO:0007669"/>
    <property type="project" value="UniProtKB-UniRule"/>
</dbReference>
<evidence type="ECO:0000256" key="2">
    <source>
        <dbReference type="ARBA" id="ARBA00022722"/>
    </source>
</evidence>
<evidence type="ECO:0000313" key="9">
    <source>
        <dbReference type="EMBL" id="PWZ44335.1"/>
    </source>
</evidence>
<evidence type="ECO:0000256" key="7">
    <source>
        <dbReference type="RuleBase" id="RU003515"/>
    </source>
</evidence>
<dbReference type="ExpressionAtlas" id="A0A3L6GBA1">
    <property type="expression patterns" value="baseline and differential"/>
</dbReference>
<dbReference type="InterPro" id="IPR012337">
    <property type="entry name" value="RNaseH-like_sf"/>
</dbReference>
<dbReference type="AlphaFoldDB" id="A0A3L6GBA1"/>
<evidence type="ECO:0000256" key="6">
    <source>
        <dbReference type="PROSITE-ProRule" id="PRU01319"/>
    </source>
</evidence>
<dbReference type="PANTHER" id="PTHR10954:SF7">
    <property type="entry name" value="RIBONUCLEASE H2 SUBUNIT A"/>
    <property type="match status" value="1"/>
</dbReference>
<proteinExistence type="inferred from homology"/>
<keyword evidence="4 7" id="KW-0255">Endonuclease</keyword>